<organism evidence="2">
    <name type="scientific">Ajellomyces capsulatus (strain H88)</name>
    <name type="common">Darling's disease fungus</name>
    <name type="synonym">Histoplasma capsulatum</name>
    <dbReference type="NCBI Taxonomy" id="544711"/>
    <lineage>
        <taxon>Eukaryota</taxon>
        <taxon>Fungi</taxon>
        <taxon>Dikarya</taxon>
        <taxon>Ascomycota</taxon>
        <taxon>Pezizomycotina</taxon>
        <taxon>Eurotiomycetes</taxon>
        <taxon>Eurotiomycetidae</taxon>
        <taxon>Onygenales</taxon>
        <taxon>Ajellomycetaceae</taxon>
        <taxon>Histoplasma</taxon>
    </lineage>
</organism>
<reference evidence="2" key="1">
    <citation type="submission" date="2008-07" db="EMBL/GenBank/DDBJ databases">
        <title>Annotation of Ajellomyces capsulatus strain H88.</title>
        <authorList>
            <person name="Champion M."/>
            <person name="Cuomo C."/>
            <person name="Ma L.-J."/>
            <person name="Henn M.R."/>
            <person name="Sil A."/>
            <person name="Goldman B."/>
            <person name="Young S.K."/>
            <person name="Kodira C.D."/>
            <person name="Zeng Q."/>
            <person name="Koehrsen M."/>
            <person name="Alvarado L."/>
            <person name="Berlin A."/>
            <person name="Borenstein D."/>
            <person name="Chen Z."/>
            <person name="Engels R."/>
            <person name="Freedman E."/>
            <person name="Gellesch M."/>
            <person name="Goldberg J."/>
            <person name="Griggs A."/>
            <person name="Gujja S."/>
            <person name="Heiman D."/>
            <person name="Hepburn T."/>
            <person name="Howarth C."/>
            <person name="Jen D."/>
            <person name="Larson L."/>
            <person name="Lewis B."/>
            <person name="Mehta T."/>
            <person name="Park D."/>
            <person name="Pearson M."/>
            <person name="Roberts A."/>
            <person name="Saif S."/>
            <person name="Shea T."/>
            <person name="Shenoy N."/>
            <person name="Sisk P."/>
            <person name="Stolte C."/>
            <person name="Sykes S."/>
            <person name="Walk T."/>
            <person name="White J."/>
            <person name="Yandava C."/>
            <person name="Klein B."/>
            <person name="McEwen J.G."/>
            <person name="Puccia R."/>
            <person name="Goldman G.H."/>
            <person name="Felipe M.S."/>
            <person name="Nino-Vega G."/>
            <person name="San-Blas G."/>
            <person name="Taylor J."/>
            <person name="Mendoza L."/>
            <person name="Galagan J."/>
            <person name="Nusbaum C."/>
            <person name="Birren B."/>
        </authorList>
    </citation>
    <scope>NUCLEOTIDE SEQUENCE [LARGE SCALE GENOMIC DNA]</scope>
    <source>
        <strain evidence="2">H88</strain>
    </source>
</reference>
<accession>F0U6C7</accession>
<dbReference type="HOGENOM" id="CLU_1703703_0_0_1"/>
<protein>
    <submittedName>
        <fullName evidence="1">Predicted protein</fullName>
    </submittedName>
</protein>
<gene>
    <name evidence="1" type="ORF">HCEG_00825</name>
</gene>
<dbReference type="AlphaFoldDB" id="F0U6C7"/>
<name>F0U6C7_AJEC8</name>
<proteinExistence type="predicted"/>
<evidence type="ECO:0000313" key="2">
    <source>
        <dbReference type="Proteomes" id="UP000008142"/>
    </source>
</evidence>
<dbReference type="EMBL" id="DS990636">
    <property type="protein sequence ID" value="EGC41463.1"/>
    <property type="molecule type" value="Genomic_DNA"/>
</dbReference>
<evidence type="ECO:0000313" key="1">
    <source>
        <dbReference type="EMBL" id="EGC41463.1"/>
    </source>
</evidence>
<sequence>MGTRVTDTLKSWGSPEHCGSQESFVGVPDTWITPQNSCVAKLSCSFSRCPMRSEPRPLVRRHVMLLQPFQLKMTHGCLPSYVLGDVSTGSPTRIRGPVSLRLISEVFRLVAGYRFYSRKNVGSHQPASSSRSGKGMKPIYNVIPGTCAVHRLRQ</sequence>
<dbReference type="Proteomes" id="UP000008142">
    <property type="component" value="Unassembled WGS sequence"/>
</dbReference>